<dbReference type="EMBL" id="JAVRRD010000003">
    <property type="protein sequence ID" value="KAK5061411.1"/>
    <property type="molecule type" value="Genomic_DNA"/>
</dbReference>
<comment type="caution">
    <text evidence="2">The sequence shown here is derived from an EMBL/GenBank/DDBJ whole genome shotgun (WGS) entry which is preliminary data.</text>
</comment>
<dbReference type="GeneID" id="89976118"/>
<gene>
    <name evidence="2" type="ORF">LTR84_007953</name>
</gene>
<evidence type="ECO:0000256" key="1">
    <source>
        <dbReference type="SAM" id="MobiDB-lite"/>
    </source>
</evidence>
<dbReference type="AlphaFoldDB" id="A0AAV9NN63"/>
<accession>A0AAV9NN63</accession>
<name>A0AAV9NN63_9EURO</name>
<keyword evidence="3" id="KW-1185">Reference proteome</keyword>
<feature type="region of interest" description="Disordered" evidence="1">
    <location>
        <begin position="597"/>
        <end position="616"/>
    </location>
</feature>
<evidence type="ECO:0000313" key="3">
    <source>
        <dbReference type="Proteomes" id="UP001358417"/>
    </source>
</evidence>
<dbReference type="RefSeq" id="XP_064710508.1">
    <property type="nucleotide sequence ID" value="XM_064851505.1"/>
</dbReference>
<reference evidence="2 3" key="1">
    <citation type="submission" date="2023-08" db="EMBL/GenBank/DDBJ databases">
        <title>Black Yeasts Isolated from many extreme environments.</title>
        <authorList>
            <person name="Coleine C."/>
            <person name="Stajich J.E."/>
            <person name="Selbmann L."/>
        </authorList>
    </citation>
    <scope>NUCLEOTIDE SEQUENCE [LARGE SCALE GENOMIC DNA]</scope>
    <source>
        <strain evidence="2 3">CCFEE 5792</strain>
    </source>
</reference>
<evidence type="ECO:0000313" key="2">
    <source>
        <dbReference type="EMBL" id="KAK5061411.1"/>
    </source>
</evidence>
<protein>
    <submittedName>
        <fullName evidence="2">Uncharacterized protein</fullName>
    </submittedName>
</protein>
<dbReference type="Proteomes" id="UP001358417">
    <property type="component" value="Unassembled WGS sequence"/>
</dbReference>
<organism evidence="2 3">
    <name type="scientific">Exophiala bonariae</name>
    <dbReference type="NCBI Taxonomy" id="1690606"/>
    <lineage>
        <taxon>Eukaryota</taxon>
        <taxon>Fungi</taxon>
        <taxon>Dikarya</taxon>
        <taxon>Ascomycota</taxon>
        <taxon>Pezizomycotina</taxon>
        <taxon>Eurotiomycetes</taxon>
        <taxon>Chaetothyriomycetidae</taxon>
        <taxon>Chaetothyriales</taxon>
        <taxon>Herpotrichiellaceae</taxon>
        <taxon>Exophiala</taxon>
    </lineage>
</organism>
<proteinExistence type="predicted"/>
<sequence>MASSQLTTLSNLGVKIDPGGRLSDWAGQPPLHPLPFYRPPGERGTHQEYDEDDNLVVAEYLTAALAANVKALVIYEELAVLAPRHTFSAYQSKGNYMMREALVPKSFPDSHFETPFPNLDRANAISVSGPARSRTPDSLNLTYSDVRMDLFKSMLCMTGFPDRDAVVEMLNQTWFVVAYKEYTQGASIDLQALDSPHDPYGCLQGRDSHRWKLDRTITTLKTCSQRYVGDTVNKEGWDVNDHEIRFITRLAIEGRQSGRCWEDTAQDTNNPWNIVCRRAFWVMSWIRWIHKPTLGTSDSMQTVLKTKLEWRAFIQSACDRLGAQPHSTRWETVDEIAIQTSAVAEVAEVAALETSGDEQPALSATHVQSFPTAPVAEHHEQEIRPTDGQTTAVVKVDLESFKFPMSPTKNQQKGVYFIQEGGLRSFNNYTDRLLRRWGVGRAHAGTCVILPAHWVGLAPLDVMDQFEPAWCPVDESTESRMTFSLDDMTMACQDTPSLWDAYSKTLCKAPAAVSSPGPRSYQRVTSRWSHVKIDHKDLPVDGRLEEIRRSAREYQEYLTIHHQDNQASSFPTRLKITQALASNFTWEVVEGWSLPHDSRRRGRAVTDANEAGEVGQ</sequence>